<dbReference type="AlphaFoldDB" id="A0AAV7QBC1"/>
<organism evidence="2 3">
    <name type="scientific">Pleurodeles waltl</name>
    <name type="common">Iberian ribbed newt</name>
    <dbReference type="NCBI Taxonomy" id="8319"/>
    <lineage>
        <taxon>Eukaryota</taxon>
        <taxon>Metazoa</taxon>
        <taxon>Chordata</taxon>
        <taxon>Craniata</taxon>
        <taxon>Vertebrata</taxon>
        <taxon>Euteleostomi</taxon>
        <taxon>Amphibia</taxon>
        <taxon>Batrachia</taxon>
        <taxon>Caudata</taxon>
        <taxon>Salamandroidea</taxon>
        <taxon>Salamandridae</taxon>
        <taxon>Pleurodelinae</taxon>
        <taxon>Pleurodeles</taxon>
    </lineage>
</organism>
<sequence length="67" mass="7485">MPKAGRTRAEVLRSSNNDLQSRSVAYHEQNKGDNSREKNIYHPVTTTKKPTKTGTQRKKRCGVKSGG</sequence>
<gene>
    <name evidence="2" type="ORF">NDU88_004237</name>
</gene>
<reference evidence="2" key="1">
    <citation type="journal article" date="2022" name="bioRxiv">
        <title>Sequencing and chromosome-scale assembly of the giantPleurodeles waltlgenome.</title>
        <authorList>
            <person name="Brown T."/>
            <person name="Elewa A."/>
            <person name="Iarovenko S."/>
            <person name="Subramanian E."/>
            <person name="Araus A.J."/>
            <person name="Petzold A."/>
            <person name="Susuki M."/>
            <person name="Suzuki K.-i.T."/>
            <person name="Hayashi T."/>
            <person name="Toyoda A."/>
            <person name="Oliveira C."/>
            <person name="Osipova E."/>
            <person name="Leigh N.D."/>
            <person name="Simon A."/>
            <person name="Yun M.H."/>
        </authorList>
    </citation>
    <scope>NUCLEOTIDE SEQUENCE</scope>
    <source>
        <strain evidence="2">20211129_DDA</strain>
        <tissue evidence="2">Liver</tissue>
    </source>
</reference>
<dbReference type="EMBL" id="JANPWB010000010">
    <property type="protein sequence ID" value="KAJ1137841.1"/>
    <property type="molecule type" value="Genomic_DNA"/>
</dbReference>
<name>A0AAV7QBC1_PLEWA</name>
<keyword evidence="3" id="KW-1185">Reference proteome</keyword>
<comment type="caution">
    <text evidence="2">The sequence shown here is derived from an EMBL/GenBank/DDBJ whole genome shotgun (WGS) entry which is preliminary data.</text>
</comment>
<feature type="region of interest" description="Disordered" evidence="1">
    <location>
        <begin position="1"/>
        <end position="67"/>
    </location>
</feature>
<protein>
    <submittedName>
        <fullName evidence="2">Uncharacterized protein</fullName>
    </submittedName>
</protein>
<dbReference type="Proteomes" id="UP001066276">
    <property type="component" value="Chromosome 6"/>
</dbReference>
<feature type="compositionally biased region" description="Basic residues" evidence="1">
    <location>
        <begin position="49"/>
        <end position="67"/>
    </location>
</feature>
<evidence type="ECO:0000256" key="1">
    <source>
        <dbReference type="SAM" id="MobiDB-lite"/>
    </source>
</evidence>
<feature type="compositionally biased region" description="Basic and acidic residues" evidence="1">
    <location>
        <begin position="28"/>
        <end position="40"/>
    </location>
</feature>
<evidence type="ECO:0000313" key="3">
    <source>
        <dbReference type="Proteomes" id="UP001066276"/>
    </source>
</evidence>
<evidence type="ECO:0000313" key="2">
    <source>
        <dbReference type="EMBL" id="KAJ1137841.1"/>
    </source>
</evidence>
<proteinExistence type="predicted"/>
<feature type="compositionally biased region" description="Polar residues" evidence="1">
    <location>
        <begin position="13"/>
        <end position="23"/>
    </location>
</feature>
<accession>A0AAV7QBC1</accession>